<proteinExistence type="predicted"/>
<organism evidence="3 4">
    <name type="scientific">Candidatus Mediterraneibacter stercoravium</name>
    <dbReference type="NCBI Taxonomy" id="2838685"/>
    <lineage>
        <taxon>Bacteria</taxon>
        <taxon>Bacillati</taxon>
        <taxon>Bacillota</taxon>
        <taxon>Clostridia</taxon>
        <taxon>Lachnospirales</taxon>
        <taxon>Lachnospiraceae</taxon>
        <taxon>Mediterraneibacter</taxon>
    </lineage>
</organism>
<name>A0A9D2K3B3_9FIRM</name>
<evidence type="ECO:0000259" key="2">
    <source>
        <dbReference type="Pfam" id="PF13240"/>
    </source>
</evidence>
<feature type="region of interest" description="Disordered" evidence="1">
    <location>
        <begin position="57"/>
        <end position="103"/>
    </location>
</feature>
<reference evidence="3" key="2">
    <citation type="submission" date="2021-04" db="EMBL/GenBank/DDBJ databases">
        <authorList>
            <person name="Gilroy R."/>
        </authorList>
    </citation>
    <scope>NUCLEOTIDE SEQUENCE</scope>
    <source>
        <strain evidence="3">CHK196-3914</strain>
    </source>
</reference>
<feature type="domain" description="Zinc-ribbon" evidence="2">
    <location>
        <begin position="106"/>
        <end position="127"/>
    </location>
</feature>
<protein>
    <submittedName>
        <fullName evidence="3">Zinc-ribbon domain-containing protein</fullName>
    </submittedName>
</protein>
<evidence type="ECO:0000313" key="3">
    <source>
        <dbReference type="EMBL" id="HIZ75579.1"/>
    </source>
</evidence>
<dbReference type="AlphaFoldDB" id="A0A9D2K3B3"/>
<sequence length="129" mass="14057">MENDKTVLVNFDGDMSLDQAYLELGKAYYEGGFEDPLPELLPLFDRITRLRSEAAASEAQQAAADADVKEVKPASEESAEMNEGREEAEAPAEIPDVPQTPPRPVFCPNCGERLEEGAVFCGNCGYRVG</sequence>
<comment type="caution">
    <text evidence="3">The sequence shown here is derived from an EMBL/GenBank/DDBJ whole genome shotgun (WGS) entry which is preliminary data.</text>
</comment>
<reference evidence="3" key="1">
    <citation type="journal article" date="2021" name="PeerJ">
        <title>Extensive microbial diversity within the chicken gut microbiome revealed by metagenomics and culture.</title>
        <authorList>
            <person name="Gilroy R."/>
            <person name="Ravi A."/>
            <person name="Getino M."/>
            <person name="Pursley I."/>
            <person name="Horton D.L."/>
            <person name="Alikhan N.F."/>
            <person name="Baker D."/>
            <person name="Gharbi K."/>
            <person name="Hall N."/>
            <person name="Watson M."/>
            <person name="Adriaenssens E.M."/>
            <person name="Foster-Nyarko E."/>
            <person name="Jarju S."/>
            <person name="Secka A."/>
            <person name="Antonio M."/>
            <person name="Oren A."/>
            <person name="Chaudhuri R.R."/>
            <person name="La Ragione R."/>
            <person name="Hildebrand F."/>
            <person name="Pallen M.J."/>
        </authorList>
    </citation>
    <scope>NUCLEOTIDE SEQUENCE</scope>
    <source>
        <strain evidence="3">CHK196-3914</strain>
    </source>
</reference>
<evidence type="ECO:0000313" key="4">
    <source>
        <dbReference type="Proteomes" id="UP000824116"/>
    </source>
</evidence>
<dbReference type="EMBL" id="DXAY01000237">
    <property type="protein sequence ID" value="HIZ75579.1"/>
    <property type="molecule type" value="Genomic_DNA"/>
</dbReference>
<feature type="compositionally biased region" description="Basic and acidic residues" evidence="1">
    <location>
        <begin position="66"/>
        <end position="75"/>
    </location>
</feature>
<gene>
    <name evidence="3" type="ORF">H9723_10145</name>
</gene>
<dbReference type="Pfam" id="PF13240">
    <property type="entry name" value="Zn_Ribbon_1"/>
    <property type="match status" value="1"/>
</dbReference>
<evidence type="ECO:0000256" key="1">
    <source>
        <dbReference type="SAM" id="MobiDB-lite"/>
    </source>
</evidence>
<dbReference type="Proteomes" id="UP000824116">
    <property type="component" value="Unassembled WGS sequence"/>
</dbReference>
<dbReference type="InterPro" id="IPR026870">
    <property type="entry name" value="Zinc_ribbon_dom"/>
</dbReference>
<accession>A0A9D2K3B3</accession>